<protein>
    <recommendedName>
        <fullName evidence="3">Acylphosphatase-like domain-containing protein</fullName>
    </recommendedName>
</protein>
<dbReference type="STRING" id="314265.R2601_07931"/>
<dbReference type="RefSeq" id="WP_007791800.1">
    <property type="nucleotide sequence ID" value="NZ_DS022276.1"/>
</dbReference>
<gene>
    <name evidence="1" type="ORF">R2601_07931</name>
</gene>
<evidence type="ECO:0008006" key="3">
    <source>
        <dbReference type="Google" id="ProtNLM"/>
    </source>
</evidence>
<comment type="caution">
    <text evidence="1">The sequence shown here is derived from an EMBL/GenBank/DDBJ whole genome shotgun (WGS) entry which is preliminary data.</text>
</comment>
<dbReference type="AlphaFoldDB" id="Q0FI08"/>
<reference evidence="1 2" key="1">
    <citation type="journal article" date="2010" name="J. Bacteriol.">
        <title>Genome sequences of Pelagibaca bermudensis HTCC2601T and Maritimibacter alkaliphilus HTCC2654T, the type strains of two marine Roseobacter genera.</title>
        <authorList>
            <person name="Thrash J.C."/>
            <person name="Cho J.C."/>
            <person name="Ferriera S."/>
            <person name="Johnson J."/>
            <person name="Vergin K.L."/>
            <person name="Giovannoni S.J."/>
        </authorList>
    </citation>
    <scope>NUCLEOTIDE SEQUENCE [LARGE SCALE GENOMIC DNA]</scope>
    <source>
        <strain evidence="2">DSM 26914 / JCM 13377 / KCTC 12554 / HTCC2601</strain>
    </source>
</reference>
<evidence type="ECO:0000313" key="2">
    <source>
        <dbReference type="Proteomes" id="UP000006230"/>
    </source>
</evidence>
<sequence>MTREEFTIEGALGTPLFLPWVERHAARLGVGMRLRDSAPERLAVEFEGAPALLDAMEMGCLLGPIDAWVESIVRKRISAT</sequence>
<dbReference type="OrthoDB" id="7774747at2"/>
<dbReference type="InterPro" id="IPR036046">
    <property type="entry name" value="Acylphosphatase-like_dom_sf"/>
</dbReference>
<dbReference type="EMBL" id="AATQ01000064">
    <property type="protein sequence ID" value="EAU43846.1"/>
    <property type="molecule type" value="Genomic_DNA"/>
</dbReference>
<dbReference type="HOGENOM" id="CLU_160697_0_0_5"/>
<dbReference type="SUPFAM" id="SSF54975">
    <property type="entry name" value="Acylphosphatase/BLUF domain-like"/>
    <property type="match status" value="1"/>
</dbReference>
<keyword evidence="2" id="KW-1185">Reference proteome</keyword>
<proteinExistence type="predicted"/>
<evidence type="ECO:0000313" key="1">
    <source>
        <dbReference type="EMBL" id="EAU43846.1"/>
    </source>
</evidence>
<name>Q0FI08_SALBH</name>
<accession>Q0FI08</accession>
<dbReference type="eggNOG" id="ENOG5033AIB">
    <property type="taxonomic scope" value="Bacteria"/>
</dbReference>
<dbReference type="Proteomes" id="UP000006230">
    <property type="component" value="Unassembled WGS sequence"/>
</dbReference>
<organism evidence="1 2">
    <name type="scientific">Salipiger bermudensis (strain DSM 26914 / JCM 13377 / KCTC 12554 / HTCC2601)</name>
    <name type="common">Pelagibaca bermudensis</name>
    <dbReference type="NCBI Taxonomy" id="314265"/>
    <lineage>
        <taxon>Bacteria</taxon>
        <taxon>Pseudomonadati</taxon>
        <taxon>Pseudomonadota</taxon>
        <taxon>Alphaproteobacteria</taxon>
        <taxon>Rhodobacterales</taxon>
        <taxon>Roseobacteraceae</taxon>
        <taxon>Salipiger</taxon>
    </lineage>
</organism>